<reference evidence="2" key="1">
    <citation type="submission" date="2022-08" db="EMBL/GenBank/DDBJ databases">
        <authorList>
            <consortium name="DOE Joint Genome Institute"/>
            <person name="Min B."/>
            <person name="Riley R."/>
            <person name="Sierra-Patev S."/>
            <person name="Naranjo-Ortiz M."/>
            <person name="Looney B."/>
            <person name="Konkel Z."/>
            <person name="Slot J.C."/>
            <person name="Sakamoto Y."/>
            <person name="Steenwyk J.L."/>
            <person name="Rokas A."/>
            <person name="Carro J."/>
            <person name="Camarero S."/>
            <person name="Ferreira P."/>
            <person name="Molpeceres G."/>
            <person name="Ruiz-Duenas F.J."/>
            <person name="Serrano A."/>
            <person name="Henrissat B."/>
            <person name="Drula E."/>
            <person name="Hughes K.W."/>
            <person name="Mata J.L."/>
            <person name="Ishikawa N.K."/>
            <person name="Vargas-Isla R."/>
            <person name="Ushijima S."/>
            <person name="Smith C.A."/>
            <person name="Ahrendt S."/>
            <person name="Andreopoulos W."/>
            <person name="He G."/>
            <person name="Labutti K."/>
            <person name="Lipzen A."/>
            <person name="Ng V."/>
            <person name="Sandor L."/>
            <person name="Barry K."/>
            <person name="Martinez A.T."/>
            <person name="Xiao Y."/>
            <person name="Gibbons J.G."/>
            <person name="Terashima K."/>
            <person name="Hibbett D.S."/>
            <person name="Grigoriev I.V."/>
        </authorList>
    </citation>
    <scope>NUCLEOTIDE SEQUENCE</scope>
    <source>
        <strain evidence="2">TFB9207</strain>
    </source>
</reference>
<dbReference type="AlphaFoldDB" id="A0AA38UFK1"/>
<keyword evidence="1" id="KW-0812">Transmembrane</keyword>
<comment type="caution">
    <text evidence="2">The sequence shown here is derived from an EMBL/GenBank/DDBJ whole genome shotgun (WGS) entry which is preliminary data.</text>
</comment>
<proteinExistence type="predicted"/>
<evidence type="ECO:0000313" key="3">
    <source>
        <dbReference type="Proteomes" id="UP001163846"/>
    </source>
</evidence>
<gene>
    <name evidence="2" type="ORF">F5878DRAFT_709508</name>
</gene>
<sequence length="493" mass="56378">MSTSTLFTRSGSNEQQTLRTVSLSEQLMRTRNIGLILFIITVHVAPFLVVDPWTDVAEPYFTLSSPFEQHLQPRGLILEHRRHANAFFLLNPKARVFERAPRYRNGRDHSGQHDHVVPYSTEELTQALLNLYVDKYCPSNTKVSITFQNDYPYDDKDDIGADGSFDVDIEVDADIKADADHEVCGPSAWKVRMNVYKDGGGVVSKLLRKEAREEEKQQEDQRVGLVVFVANFLDNKGKQTPQLHNPPHVPYIVRQRVKDLLLRYNEKIHKNWPKSVDIIFRNDYPIKVNYPIDEKEEEKHTMSDFDFEFNDFGKKRRASDWTVKSYERCTVPPAIRVALKFQISDMAESSAVAYTNDSPSVEEYLGLLLIEGIEVVETANEQSTECQWLVRQDKIGSNCNGLGSWKNDNCTADKAEVITIFGVSKTIRLFDRERCFAGQNFGISSFETSFLTKPNTTSSCGYSQLACFPKYFPSRSSSARLRDPSSFDLVEMR</sequence>
<keyword evidence="1" id="KW-0472">Membrane</keyword>
<organism evidence="2 3">
    <name type="scientific">Lentinula raphanica</name>
    <dbReference type="NCBI Taxonomy" id="153919"/>
    <lineage>
        <taxon>Eukaryota</taxon>
        <taxon>Fungi</taxon>
        <taxon>Dikarya</taxon>
        <taxon>Basidiomycota</taxon>
        <taxon>Agaricomycotina</taxon>
        <taxon>Agaricomycetes</taxon>
        <taxon>Agaricomycetidae</taxon>
        <taxon>Agaricales</taxon>
        <taxon>Marasmiineae</taxon>
        <taxon>Omphalotaceae</taxon>
        <taxon>Lentinula</taxon>
    </lineage>
</organism>
<accession>A0AA38UFK1</accession>
<name>A0AA38UFK1_9AGAR</name>
<keyword evidence="1" id="KW-1133">Transmembrane helix</keyword>
<dbReference type="Proteomes" id="UP001163846">
    <property type="component" value="Unassembled WGS sequence"/>
</dbReference>
<feature type="non-terminal residue" evidence="2">
    <location>
        <position position="493"/>
    </location>
</feature>
<evidence type="ECO:0000313" key="2">
    <source>
        <dbReference type="EMBL" id="KAJ3839371.1"/>
    </source>
</evidence>
<feature type="transmembrane region" description="Helical" evidence="1">
    <location>
        <begin position="33"/>
        <end position="50"/>
    </location>
</feature>
<dbReference type="EMBL" id="MU806131">
    <property type="protein sequence ID" value="KAJ3839371.1"/>
    <property type="molecule type" value="Genomic_DNA"/>
</dbReference>
<keyword evidence="3" id="KW-1185">Reference proteome</keyword>
<evidence type="ECO:0000256" key="1">
    <source>
        <dbReference type="SAM" id="Phobius"/>
    </source>
</evidence>
<protein>
    <submittedName>
        <fullName evidence="2">Uncharacterized protein</fullName>
    </submittedName>
</protein>